<evidence type="ECO:0000256" key="3">
    <source>
        <dbReference type="ARBA" id="ARBA00022737"/>
    </source>
</evidence>
<dbReference type="GO" id="GO:0034198">
    <property type="term" value="P:cellular response to amino acid starvation"/>
    <property type="evidence" value="ECO:0007669"/>
    <property type="project" value="TreeGrafter"/>
</dbReference>
<evidence type="ECO:0000256" key="1">
    <source>
        <dbReference type="ARBA" id="ARBA00008134"/>
    </source>
</evidence>
<feature type="region of interest" description="Disordered" evidence="5">
    <location>
        <begin position="466"/>
        <end position="504"/>
    </location>
</feature>
<keyword evidence="3" id="KW-0677">Repeat</keyword>
<evidence type="ECO:0000313" key="7">
    <source>
        <dbReference type="Proteomes" id="UP000887569"/>
    </source>
</evidence>
<organism evidence="7 9">
    <name type="scientific">Parascaris univalens</name>
    <name type="common">Nematode worm</name>
    <dbReference type="NCBI Taxonomy" id="6257"/>
    <lineage>
        <taxon>Eukaryota</taxon>
        <taxon>Metazoa</taxon>
        <taxon>Ecdysozoa</taxon>
        <taxon>Nematoda</taxon>
        <taxon>Chromadorea</taxon>
        <taxon>Rhabditida</taxon>
        <taxon>Spirurina</taxon>
        <taxon>Ascaridomorpha</taxon>
        <taxon>Ascaridoidea</taxon>
        <taxon>Ascarididae</taxon>
        <taxon>Parascaris</taxon>
    </lineage>
</organism>
<dbReference type="Gene3D" id="2.130.10.10">
    <property type="entry name" value="YVTN repeat-like/Quinoprotein amine dehydrogenase"/>
    <property type="match status" value="2"/>
</dbReference>
<dbReference type="SMART" id="SM00320">
    <property type="entry name" value="WD40"/>
    <property type="match status" value="7"/>
</dbReference>
<reference evidence="8 9" key="1">
    <citation type="submission" date="2022-11" db="UniProtKB">
        <authorList>
            <consortium name="WormBaseParasite"/>
        </authorList>
    </citation>
    <scope>IDENTIFICATION</scope>
</reference>
<dbReference type="InterPro" id="IPR049566">
    <property type="entry name" value="WDR59_RTC1-like_RING_Znf"/>
</dbReference>
<evidence type="ECO:0000259" key="6">
    <source>
        <dbReference type="Pfam" id="PF17120"/>
    </source>
</evidence>
<dbReference type="InterPro" id="IPR037590">
    <property type="entry name" value="WDR24"/>
</dbReference>
<sequence>MVRGMRGGRRNIRIDLQEQVDALSANRDHTRLVAAGSKGLMKIFSTENATLSLVADVRAVRTRKLNLMYSASHVAWSPVVDNLVATTSTNGAVVLWDVEKGALEQIYKAHNRSATKVCFHRTDRNTFISGAKDAVVAQYDLRSPTFVQKFISGSFDPVRDIEFGLHSEQMDMFVSADDGGSIRFWDLRRNDRPLKQFVAHHGPASFALNPSYDDRNLIATAGRDKFIRIWKWSDWSDGSTNSAIYSVESTTPIAHVEWRPQNKYQVASSAVVNDINIYIWDIRRPFLPFASFDDHRDICADMVWNPNREDSFVSAAKDGLVVMHYFDNADYPLAHVNDIALDVSPSGEIVIALSDQLKLKNEALADKEKLEKGEAVPPRRRKYDPFQSWTHSSLIRCVPRVTQKALCSDNFVQLAQNYKLSGGELEALCEYNSQVAENIGSHEVAYTWRMLSLLCSLSPFFDESPSSKHSSSEHRPSHQSVESEVETRSRFSSSRSSGGAVRNVDGSDEVMGGLFATCVPPTLSETANFYFGDAELNIGGLTSDLLDVDIPCRLGSSTSLQMEAFLPRPCDEIENLEETRSMNSEEVSSSFSSSTVEESDTSIEQDCAPIGELSVRIDAICHPPWDPLPMIQSMFMQYSEIGDVQTCVSILLVLGERSLDLIDASIQKLWFLDYLEMLDRYELWNTSAEVIKLCWIPSVSALSHESTFLRLVCNKCKAVSTSASPICKKCVRKFNFICALCKMPVRGIWGWCRGCRHGGHPEHLAEWFTSEAHCPTGCGHLCVPENAEQNPRVDLDASVERLNGASSDMDKIAQQ</sequence>
<dbReference type="InterPro" id="IPR036322">
    <property type="entry name" value="WD40_repeat_dom_sf"/>
</dbReference>
<dbReference type="Pfam" id="PF00400">
    <property type="entry name" value="WD40"/>
    <property type="match status" value="1"/>
</dbReference>
<accession>A0A915C2M2</accession>
<dbReference type="GO" id="GO:0061700">
    <property type="term" value="C:GATOR2 complex"/>
    <property type="evidence" value="ECO:0007669"/>
    <property type="project" value="TreeGrafter"/>
</dbReference>
<dbReference type="WBParaSite" id="PgR077_g002_t04">
    <property type="protein sequence ID" value="PgR077_g002_t04"/>
    <property type="gene ID" value="PgR077_g002"/>
</dbReference>
<keyword evidence="7" id="KW-1185">Reference proteome</keyword>
<dbReference type="InterPro" id="IPR015943">
    <property type="entry name" value="WD40/YVTN_repeat-like_dom_sf"/>
</dbReference>
<dbReference type="InterPro" id="IPR001680">
    <property type="entry name" value="WD40_rpt"/>
</dbReference>
<dbReference type="GO" id="GO:0016239">
    <property type="term" value="P:positive regulation of macroautophagy"/>
    <property type="evidence" value="ECO:0007669"/>
    <property type="project" value="TreeGrafter"/>
</dbReference>
<dbReference type="Proteomes" id="UP000887569">
    <property type="component" value="Unplaced"/>
</dbReference>
<dbReference type="SUPFAM" id="SSF50978">
    <property type="entry name" value="WD40 repeat-like"/>
    <property type="match status" value="1"/>
</dbReference>
<dbReference type="CDD" id="cd16693">
    <property type="entry name" value="mRING-H2-C3H3C2_WDR24"/>
    <property type="match status" value="1"/>
</dbReference>
<dbReference type="WBParaSite" id="PgR077_g002_t01">
    <property type="protein sequence ID" value="PgR077_g002_t01"/>
    <property type="gene ID" value="PgR077_g002"/>
</dbReference>
<keyword evidence="2" id="KW-0853">WD repeat</keyword>
<dbReference type="PANTHER" id="PTHR46200">
    <property type="entry name" value="GATOR COMPLEX PROTEIN WDR24"/>
    <property type="match status" value="1"/>
</dbReference>
<dbReference type="PANTHER" id="PTHR46200:SF1">
    <property type="entry name" value="GATOR COMPLEX PROTEIN WDR24"/>
    <property type="match status" value="1"/>
</dbReference>
<evidence type="ECO:0000256" key="5">
    <source>
        <dbReference type="SAM" id="MobiDB-lite"/>
    </source>
</evidence>
<comment type="similarity">
    <text evidence="1">Belongs to the WD repeat WDR24 family.</text>
</comment>
<evidence type="ECO:0000256" key="2">
    <source>
        <dbReference type="ARBA" id="ARBA00022574"/>
    </source>
</evidence>
<dbReference type="WBParaSite" id="PgR077_g002_t02">
    <property type="protein sequence ID" value="PgR077_g002_t02"/>
    <property type="gene ID" value="PgR077_g002"/>
</dbReference>
<dbReference type="GO" id="GO:0005774">
    <property type="term" value="C:vacuolar membrane"/>
    <property type="evidence" value="ECO:0007669"/>
    <property type="project" value="TreeGrafter"/>
</dbReference>
<evidence type="ECO:0000313" key="8">
    <source>
        <dbReference type="WBParaSite" id="PgR077_g002_t01"/>
    </source>
</evidence>
<dbReference type="GO" id="GO:0005829">
    <property type="term" value="C:cytosol"/>
    <property type="evidence" value="ECO:0007669"/>
    <property type="project" value="TreeGrafter"/>
</dbReference>
<feature type="domain" description="WDR59/RTC1-like RING zinc finger" evidence="6">
    <location>
        <begin position="737"/>
        <end position="783"/>
    </location>
</feature>
<dbReference type="GO" id="GO:1904263">
    <property type="term" value="P:positive regulation of TORC1 signaling"/>
    <property type="evidence" value="ECO:0007669"/>
    <property type="project" value="TreeGrafter"/>
</dbReference>
<proteinExistence type="inferred from homology"/>
<dbReference type="Pfam" id="PF17120">
    <property type="entry name" value="zf-RING_16"/>
    <property type="match status" value="1"/>
</dbReference>
<dbReference type="WBParaSite" id="PgR077_g002_t05">
    <property type="protein sequence ID" value="PgR077_g002_t05"/>
    <property type="gene ID" value="PgR077_g002"/>
</dbReference>
<name>A0A915C2M2_PARUN</name>
<evidence type="ECO:0000256" key="4">
    <source>
        <dbReference type="ARBA" id="ARBA00040269"/>
    </source>
</evidence>
<protein>
    <recommendedName>
        <fullName evidence="4">GATOR2 complex protein WDR24</fullName>
    </recommendedName>
</protein>
<dbReference type="AlphaFoldDB" id="A0A915C2M2"/>
<evidence type="ECO:0000313" key="9">
    <source>
        <dbReference type="WBParaSite" id="PgR077_g002_t02"/>
    </source>
</evidence>